<dbReference type="EMBL" id="JXTB01000045">
    <property type="protein sequence ID" value="PON71338.1"/>
    <property type="molecule type" value="Genomic_DNA"/>
</dbReference>
<evidence type="ECO:0000313" key="3">
    <source>
        <dbReference type="Proteomes" id="UP000237105"/>
    </source>
</evidence>
<accession>A0A2P5DDH3</accession>
<proteinExistence type="predicted"/>
<keyword evidence="1" id="KW-0812">Transmembrane</keyword>
<protein>
    <recommendedName>
        <fullName evidence="4">Transmembrane protein</fullName>
    </recommendedName>
</protein>
<feature type="transmembrane region" description="Helical" evidence="1">
    <location>
        <begin position="24"/>
        <end position="46"/>
    </location>
</feature>
<evidence type="ECO:0008006" key="4">
    <source>
        <dbReference type="Google" id="ProtNLM"/>
    </source>
</evidence>
<sequence length="180" mass="19668">MEINSHSHSHTHNSYNNSKSTRSYPVFVLVLTSLCVTMMIVAVWTLSSGVPSLTTTPNPVSKLKHSVPNLAQLQRNVIIGSDSGHDHDRDHHLRSTGVGNSDVGSTSAFHVINRFNNRTVQRKFVKPSGERQKLERGLAAARAGIRSAASSSGRNLSSTINDTDYVPNGVVYRNPAAFYQ</sequence>
<keyword evidence="3" id="KW-1185">Reference proteome</keyword>
<dbReference type="OrthoDB" id="10433058at2759"/>
<reference evidence="3" key="1">
    <citation type="submission" date="2016-06" db="EMBL/GenBank/DDBJ databases">
        <title>Parallel loss of symbiosis genes in relatives of nitrogen-fixing non-legume Parasponia.</title>
        <authorList>
            <person name="Van Velzen R."/>
            <person name="Holmer R."/>
            <person name="Bu F."/>
            <person name="Rutten L."/>
            <person name="Van Zeijl A."/>
            <person name="Liu W."/>
            <person name="Santuari L."/>
            <person name="Cao Q."/>
            <person name="Sharma T."/>
            <person name="Shen D."/>
            <person name="Roswanjaya Y."/>
            <person name="Wardhani T."/>
            <person name="Kalhor M.S."/>
            <person name="Jansen J."/>
            <person name="Van den Hoogen J."/>
            <person name="Gungor B."/>
            <person name="Hartog M."/>
            <person name="Hontelez J."/>
            <person name="Verver J."/>
            <person name="Yang W.-C."/>
            <person name="Schijlen E."/>
            <person name="Repin R."/>
            <person name="Schilthuizen M."/>
            <person name="Schranz E."/>
            <person name="Heidstra R."/>
            <person name="Miyata K."/>
            <person name="Fedorova E."/>
            <person name="Kohlen W."/>
            <person name="Bisseling T."/>
            <person name="Smit S."/>
            <person name="Geurts R."/>
        </authorList>
    </citation>
    <scope>NUCLEOTIDE SEQUENCE [LARGE SCALE GENOMIC DNA]</scope>
    <source>
        <strain evidence="3">cv. WU1-14</strain>
    </source>
</reference>
<keyword evidence="1" id="KW-1133">Transmembrane helix</keyword>
<evidence type="ECO:0000256" key="1">
    <source>
        <dbReference type="SAM" id="Phobius"/>
    </source>
</evidence>
<evidence type="ECO:0000313" key="2">
    <source>
        <dbReference type="EMBL" id="PON71338.1"/>
    </source>
</evidence>
<gene>
    <name evidence="2" type="ORF">PanWU01x14_074780</name>
</gene>
<keyword evidence="1" id="KW-0472">Membrane</keyword>
<organism evidence="2 3">
    <name type="scientific">Parasponia andersonii</name>
    <name type="common">Sponia andersonii</name>
    <dbReference type="NCBI Taxonomy" id="3476"/>
    <lineage>
        <taxon>Eukaryota</taxon>
        <taxon>Viridiplantae</taxon>
        <taxon>Streptophyta</taxon>
        <taxon>Embryophyta</taxon>
        <taxon>Tracheophyta</taxon>
        <taxon>Spermatophyta</taxon>
        <taxon>Magnoliopsida</taxon>
        <taxon>eudicotyledons</taxon>
        <taxon>Gunneridae</taxon>
        <taxon>Pentapetalae</taxon>
        <taxon>rosids</taxon>
        <taxon>fabids</taxon>
        <taxon>Rosales</taxon>
        <taxon>Cannabaceae</taxon>
        <taxon>Parasponia</taxon>
    </lineage>
</organism>
<comment type="caution">
    <text evidence="2">The sequence shown here is derived from an EMBL/GenBank/DDBJ whole genome shotgun (WGS) entry which is preliminary data.</text>
</comment>
<dbReference type="AlphaFoldDB" id="A0A2P5DDH3"/>
<name>A0A2P5DDH3_PARAD</name>
<dbReference type="Proteomes" id="UP000237105">
    <property type="component" value="Unassembled WGS sequence"/>
</dbReference>